<evidence type="ECO:0000313" key="2">
    <source>
        <dbReference type="EMBL" id="EWC43721.1"/>
    </source>
</evidence>
<feature type="compositionally biased region" description="Low complexity" evidence="1">
    <location>
        <begin position="445"/>
        <end position="456"/>
    </location>
</feature>
<feature type="region of interest" description="Disordered" evidence="1">
    <location>
        <begin position="421"/>
        <end position="474"/>
    </location>
</feature>
<feature type="compositionally biased region" description="Low complexity" evidence="1">
    <location>
        <begin position="464"/>
        <end position="474"/>
    </location>
</feature>
<dbReference type="Proteomes" id="UP000024837">
    <property type="component" value="Unassembled WGS sequence"/>
</dbReference>
<feature type="compositionally biased region" description="Polar residues" evidence="1">
    <location>
        <begin position="112"/>
        <end position="127"/>
    </location>
</feature>
<proteinExistence type="predicted"/>
<feature type="region of interest" description="Disordered" evidence="1">
    <location>
        <begin position="112"/>
        <end position="184"/>
    </location>
</feature>
<sequence>MEPILEEDEPIEGQVRPQARPRPRQQRHPPHLHSVCVSPAAPIANLEPTAETTPVKTPKRRVFDPYAFTPSKLIPRDKYTDQPSLRKWGSKAPPGCNYAACLPQEIEDYSASHQQRPNLARSQSTTGVEVEAELSRSDSKKKSRTGFPRSLFSFKSAATESNSSGASNSESENTKVGSPGRKLSIRRRLLRAKTLPVENHSPDRASLHALGLRPPSGWSEPDIPEIPPPKPFETRLCDGCCRSITMAPKQYACSDPGCTKRLCDRCYRMSQDSKDQGCEISTETLQKAHTAAEFRERLTKGILSDRKIPLQDKKNHVGAAASYAAGYPIVHENVTYDIEAKTDPARVQHLDLTRLEDFFGKQEVWMTLRAASATEGPNIIADEDGDFMLFENLSTESIDACWGWSYAVEKRGAAETGRTAPALPSVDLQPPTFPVSTSPARTIVSTLSRSDSSATDTDTDTDTDSSPTASTLTL</sequence>
<feature type="region of interest" description="Disordered" evidence="1">
    <location>
        <begin position="1"/>
        <end position="35"/>
    </location>
</feature>
<dbReference type="OrthoDB" id="5381301at2759"/>
<dbReference type="HOGENOM" id="CLU_576208_0_0_1"/>
<dbReference type="AlphaFoldDB" id="W7HIK6"/>
<gene>
    <name evidence="2" type="ORF">DRE_07473</name>
</gene>
<feature type="compositionally biased region" description="Basic residues" evidence="1">
    <location>
        <begin position="19"/>
        <end position="31"/>
    </location>
</feature>
<feature type="compositionally biased region" description="Low complexity" evidence="1">
    <location>
        <begin position="156"/>
        <end position="171"/>
    </location>
</feature>
<feature type="compositionally biased region" description="Polar residues" evidence="1">
    <location>
        <begin position="434"/>
        <end position="444"/>
    </location>
</feature>
<evidence type="ECO:0000256" key="1">
    <source>
        <dbReference type="SAM" id="MobiDB-lite"/>
    </source>
</evidence>
<name>W7HIK6_9PEZI</name>
<feature type="compositionally biased region" description="Acidic residues" evidence="1">
    <location>
        <begin position="1"/>
        <end position="11"/>
    </location>
</feature>
<reference evidence="2 3" key="1">
    <citation type="submission" date="2013-05" db="EMBL/GenBank/DDBJ databases">
        <title>Drechslerella stenobrocha genome reveals carnivorous origination and mechanical trapping mechanism of predatory fungi.</title>
        <authorList>
            <person name="Liu X."/>
            <person name="Zhang W."/>
            <person name="Liu K."/>
        </authorList>
    </citation>
    <scope>NUCLEOTIDE SEQUENCE [LARGE SCALE GENOMIC DNA]</scope>
    <source>
        <strain evidence="2 3">248</strain>
    </source>
</reference>
<dbReference type="EMBL" id="KI966456">
    <property type="protein sequence ID" value="EWC43721.1"/>
    <property type="molecule type" value="Genomic_DNA"/>
</dbReference>
<evidence type="ECO:0000313" key="3">
    <source>
        <dbReference type="Proteomes" id="UP000024837"/>
    </source>
</evidence>
<feature type="region of interest" description="Disordered" evidence="1">
    <location>
        <begin position="72"/>
        <end position="91"/>
    </location>
</feature>
<accession>W7HIK6</accession>
<organism evidence="2 3">
    <name type="scientific">Drechslerella stenobrocha 248</name>
    <dbReference type="NCBI Taxonomy" id="1043628"/>
    <lineage>
        <taxon>Eukaryota</taxon>
        <taxon>Fungi</taxon>
        <taxon>Dikarya</taxon>
        <taxon>Ascomycota</taxon>
        <taxon>Pezizomycotina</taxon>
        <taxon>Orbiliomycetes</taxon>
        <taxon>Orbiliales</taxon>
        <taxon>Orbiliaceae</taxon>
        <taxon>Drechslerella</taxon>
    </lineage>
</organism>
<protein>
    <submittedName>
        <fullName evidence="2">Uncharacterized protein</fullName>
    </submittedName>
</protein>
<feature type="region of interest" description="Disordered" evidence="1">
    <location>
        <begin position="42"/>
        <end position="61"/>
    </location>
</feature>
<keyword evidence="3" id="KW-1185">Reference proteome</keyword>